<feature type="transmembrane region" description="Helical" evidence="9">
    <location>
        <begin position="180"/>
        <end position="201"/>
    </location>
</feature>
<keyword evidence="5 9" id="KW-0653">Protein transport</keyword>
<feature type="transmembrane region" description="Helical" evidence="9">
    <location>
        <begin position="336"/>
        <end position="355"/>
    </location>
</feature>
<name>A0ABN8B0N3_CHISP</name>
<keyword evidence="7 9" id="KW-0333">Golgi apparatus</keyword>
<dbReference type="PANTHER" id="PTHR14083">
    <property type="entry name" value="YIP1 INTERACTING FACTOR HOMOLOG YIF1 PROTEIN"/>
    <property type="match status" value="1"/>
</dbReference>
<keyword evidence="6 9" id="KW-1133">Transmembrane helix</keyword>
<evidence type="ECO:0000256" key="9">
    <source>
        <dbReference type="RuleBase" id="RU368073"/>
    </source>
</evidence>
<organism evidence="11 12">
    <name type="scientific">Chilo suppressalis</name>
    <name type="common">Asiatic rice borer moth</name>
    <dbReference type="NCBI Taxonomy" id="168631"/>
    <lineage>
        <taxon>Eukaryota</taxon>
        <taxon>Metazoa</taxon>
        <taxon>Ecdysozoa</taxon>
        <taxon>Arthropoda</taxon>
        <taxon>Hexapoda</taxon>
        <taxon>Insecta</taxon>
        <taxon>Pterygota</taxon>
        <taxon>Neoptera</taxon>
        <taxon>Endopterygota</taxon>
        <taxon>Lepidoptera</taxon>
        <taxon>Glossata</taxon>
        <taxon>Ditrysia</taxon>
        <taxon>Pyraloidea</taxon>
        <taxon>Crambidae</taxon>
        <taxon>Crambinae</taxon>
        <taxon>Chilo</taxon>
    </lineage>
</organism>
<evidence type="ECO:0000256" key="5">
    <source>
        <dbReference type="ARBA" id="ARBA00022927"/>
    </source>
</evidence>
<gene>
    <name evidence="11" type="ORF">CHILSU_LOCUS3876</name>
</gene>
<dbReference type="Pfam" id="PF03878">
    <property type="entry name" value="YIF1"/>
    <property type="match status" value="1"/>
</dbReference>
<sequence length="371" mass="40782">MNFNASRNVGQGGGIRKAKRVSDVAAMGAPSPTPQFPASPAYNPGFAPAGPPPPYQEGIHLDNPQNFASVAPAANFNYGFPQSPIANPAQLGSMLQQPVVQDMAYQYGNQLAAQGKEVVRQQLDKYVAVSRLRYYFAVDTRYVLRKLMLILFPFTHKEWMLKYDQESPVQPRFDLNAPDLYIPAMGYVTYILLTGFILGLQHRFSPEQISIQASSALAYIIFEMLMYLVTLYITNTSTNLRTLDLLAFSGYKYVVMIGALLSGLVLGGTGYYCSLIYCSLALSYFLVKTLRVQVLSGSQASDAAPGPVYGYGGSAYDAPDAYSRPATSSGGTKRRVYFLLFVAIAQPLLSFWLTYRLLPDSPVTTPVLPTR</sequence>
<evidence type="ECO:0000256" key="7">
    <source>
        <dbReference type="ARBA" id="ARBA00023034"/>
    </source>
</evidence>
<evidence type="ECO:0000256" key="1">
    <source>
        <dbReference type="ARBA" id="ARBA00009727"/>
    </source>
</evidence>
<reference evidence="11" key="1">
    <citation type="submission" date="2021-12" db="EMBL/GenBank/DDBJ databases">
        <authorList>
            <person name="King R."/>
        </authorList>
    </citation>
    <scope>NUCLEOTIDE SEQUENCE</scope>
</reference>
<feature type="transmembrane region" description="Helical" evidence="9">
    <location>
        <begin position="253"/>
        <end position="286"/>
    </location>
</feature>
<dbReference type="PANTHER" id="PTHR14083:SF0">
    <property type="entry name" value="YIP1D-INTERACTING FACTOR 1, ISOFORM C"/>
    <property type="match status" value="1"/>
</dbReference>
<feature type="transmembrane region" description="Helical" evidence="9">
    <location>
        <begin position="213"/>
        <end position="233"/>
    </location>
</feature>
<evidence type="ECO:0000256" key="10">
    <source>
        <dbReference type="SAM" id="MobiDB-lite"/>
    </source>
</evidence>
<keyword evidence="12" id="KW-1185">Reference proteome</keyword>
<dbReference type="InterPro" id="IPR005578">
    <property type="entry name" value="Yif1_fam"/>
</dbReference>
<evidence type="ECO:0000256" key="2">
    <source>
        <dbReference type="ARBA" id="ARBA00022448"/>
    </source>
</evidence>
<evidence type="ECO:0000256" key="3">
    <source>
        <dbReference type="ARBA" id="ARBA00022692"/>
    </source>
</evidence>
<dbReference type="EMBL" id="OU963910">
    <property type="protein sequence ID" value="CAH0400677.1"/>
    <property type="molecule type" value="Genomic_DNA"/>
</dbReference>
<dbReference type="Proteomes" id="UP001153292">
    <property type="component" value="Chromosome 17"/>
</dbReference>
<evidence type="ECO:0000313" key="12">
    <source>
        <dbReference type="Proteomes" id="UP001153292"/>
    </source>
</evidence>
<feature type="region of interest" description="Disordered" evidence="10">
    <location>
        <begin position="26"/>
        <end position="59"/>
    </location>
</feature>
<proteinExistence type="inferred from homology"/>
<evidence type="ECO:0000256" key="8">
    <source>
        <dbReference type="ARBA" id="ARBA00023136"/>
    </source>
</evidence>
<evidence type="ECO:0000256" key="4">
    <source>
        <dbReference type="ARBA" id="ARBA00022824"/>
    </source>
</evidence>
<accession>A0ABN8B0N3</accession>
<keyword evidence="2 9" id="KW-0813">Transport</keyword>
<comment type="subcellular location">
    <subcellularLocation>
        <location evidence="9">Endoplasmic reticulum membrane</location>
        <topology evidence="9">Multi-pass membrane protein</topology>
    </subcellularLocation>
    <subcellularLocation>
        <location evidence="9">Golgi apparatus membrane</location>
        <topology evidence="9">Multi-pass membrane protein</topology>
    </subcellularLocation>
</comment>
<keyword evidence="8 9" id="KW-0472">Membrane</keyword>
<evidence type="ECO:0000313" key="11">
    <source>
        <dbReference type="EMBL" id="CAH0400677.1"/>
    </source>
</evidence>
<keyword evidence="4 9" id="KW-0256">Endoplasmic reticulum</keyword>
<evidence type="ECO:0000256" key="6">
    <source>
        <dbReference type="ARBA" id="ARBA00022989"/>
    </source>
</evidence>
<keyword evidence="3 9" id="KW-0812">Transmembrane</keyword>
<comment type="function">
    <text evidence="9">Has a role in transport between endoplasmic reticulum and Golgi.</text>
</comment>
<comment type="similarity">
    <text evidence="1 9">Belongs to the YIF1 family.</text>
</comment>
<protein>
    <recommendedName>
        <fullName evidence="9">Protein YIF1</fullName>
    </recommendedName>
</protein>